<name>A0A3N4PJR1_9GAMM</name>
<dbReference type="InterPro" id="IPR053987">
    <property type="entry name" value="MlrA-like_C"/>
</dbReference>
<sequence length="253" mass="28618">MTYSSETICALSGADRLNLKRWYRSGLIKGAGAAQEWSDAQLQDVLHMTQMTREGATIREIKIAQDAQLPVRTGGWAARRGDMLWQLEFGSDHSLTRLLRKLASNFTGDDLVLKLLRPLNHWLRDDTRSGADRRRARFHLLILDHADSVNRSSQRFAAVPLLLESLSERDKTEVWLESIRLSSQGFRVELRPLAAAVDVGAHDHEHHLLWCGAGITEVMHQDFLTRLAEGQHVMLCGPDSRLHHHYPQLPAVA</sequence>
<gene>
    <name evidence="2" type="ORF">BBB56_13420</name>
</gene>
<keyword evidence="3" id="KW-1185">Reference proteome</keyword>
<protein>
    <recommendedName>
        <fullName evidence="1">Transcriptional regulator MlrA-like C-terminal domain-containing protein</fullName>
    </recommendedName>
</protein>
<dbReference type="Proteomes" id="UP000281332">
    <property type="component" value="Unassembled WGS sequence"/>
</dbReference>
<proteinExistence type="predicted"/>
<feature type="domain" description="Transcriptional regulator MlrA-like C-terminal" evidence="1">
    <location>
        <begin position="162"/>
        <end position="223"/>
    </location>
</feature>
<evidence type="ECO:0000313" key="2">
    <source>
        <dbReference type="EMBL" id="RPD99843.1"/>
    </source>
</evidence>
<dbReference type="RefSeq" id="WP_123801435.1">
    <property type="nucleotide sequence ID" value="NZ_RMVG01000009.1"/>
</dbReference>
<dbReference type="EMBL" id="RMVG01000009">
    <property type="protein sequence ID" value="RPD99843.1"/>
    <property type="molecule type" value="Genomic_DNA"/>
</dbReference>
<evidence type="ECO:0000313" key="3">
    <source>
        <dbReference type="Proteomes" id="UP000281332"/>
    </source>
</evidence>
<dbReference type="OrthoDB" id="9800334at2"/>
<organism evidence="2 3">
    <name type="scientific">Candidatus Pantoea deserta</name>
    <dbReference type="NCBI Taxonomy" id="1869313"/>
    <lineage>
        <taxon>Bacteria</taxon>
        <taxon>Pseudomonadati</taxon>
        <taxon>Pseudomonadota</taxon>
        <taxon>Gammaproteobacteria</taxon>
        <taxon>Enterobacterales</taxon>
        <taxon>Erwiniaceae</taxon>
        <taxon>Pantoea</taxon>
    </lineage>
</organism>
<accession>A0A3N4PJR1</accession>
<comment type="caution">
    <text evidence="2">The sequence shown here is derived from an EMBL/GenBank/DDBJ whole genome shotgun (WGS) entry which is preliminary data.</text>
</comment>
<evidence type="ECO:0000259" key="1">
    <source>
        <dbReference type="Pfam" id="PF22267"/>
    </source>
</evidence>
<reference evidence="2 3" key="1">
    <citation type="submission" date="2018-11" db="EMBL/GenBank/DDBJ databases">
        <title>Whole genome sequencing of Pantoea sp. RIT388.</title>
        <authorList>
            <person name="Gan H.M."/>
            <person name="Hudson A.O."/>
        </authorList>
    </citation>
    <scope>NUCLEOTIDE SEQUENCE [LARGE SCALE GENOMIC DNA]</scope>
    <source>
        <strain evidence="2 3">RIT388</strain>
    </source>
</reference>
<dbReference type="Pfam" id="PF22267">
    <property type="entry name" value="MlrA_C"/>
    <property type="match status" value="1"/>
</dbReference>
<dbReference type="AlphaFoldDB" id="A0A3N4PJR1"/>